<dbReference type="GO" id="GO:0000287">
    <property type="term" value="F:magnesium ion binding"/>
    <property type="evidence" value="ECO:0007669"/>
    <property type="project" value="TreeGrafter"/>
</dbReference>
<dbReference type="Proteomes" id="UP000318126">
    <property type="component" value="Unassembled WGS sequence"/>
</dbReference>
<comment type="caution">
    <text evidence="2">The sequence shown here is derived from an EMBL/GenBank/DDBJ whole genome shotgun (WGS) entry which is preliminary data.</text>
</comment>
<evidence type="ECO:0000259" key="1">
    <source>
        <dbReference type="Pfam" id="PF20658"/>
    </source>
</evidence>
<dbReference type="InterPro" id="IPR011076">
    <property type="entry name" value="Malate_synth_sf"/>
</dbReference>
<dbReference type="GO" id="GO:0004474">
    <property type="term" value="F:malate synthase activity"/>
    <property type="evidence" value="ECO:0007669"/>
    <property type="project" value="InterPro"/>
</dbReference>
<dbReference type="PANTHER" id="PTHR42739">
    <property type="entry name" value="MALATE SYNTHASE G"/>
    <property type="match status" value="1"/>
</dbReference>
<dbReference type="OrthoDB" id="5899875at2"/>
<proteinExistence type="predicted"/>
<accession>A0A553JJ19</accession>
<evidence type="ECO:0000313" key="3">
    <source>
        <dbReference type="Proteomes" id="UP000318126"/>
    </source>
</evidence>
<reference evidence="3" key="1">
    <citation type="submission" date="2019-07" db="EMBL/GenBank/DDBJ databases">
        <title>Shewanella sp. YLB-08 draft genomic sequence.</title>
        <authorList>
            <person name="Yu L."/>
        </authorList>
    </citation>
    <scope>NUCLEOTIDE SEQUENCE [LARGE SCALE GENOMIC DNA]</scope>
    <source>
        <strain evidence="3">JCM 20706</strain>
    </source>
</reference>
<evidence type="ECO:0000313" key="2">
    <source>
        <dbReference type="EMBL" id="TRY12453.1"/>
    </source>
</evidence>
<protein>
    <submittedName>
        <fullName evidence="2">Malate synthase</fullName>
    </submittedName>
</protein>
<dbReference type="PANTHER" id="PTHR42739:SF1">
    <property type="entry name" value="MALATE SYNTHASE G"/>
    <property type="match status" value="1"/>
</dbReference>
<name>A0A553JJ19_SHEHA</name>
<dbReference type="InterPro" id="IPR048357">
    <property type="entry name" value="MSG_insertion"/>
</dbReference>
<dbReference type="GO" id="GO:0006097">
    <property type="term" value="P:glyoxylate cycle"/>
    <property type="evidence" value="ECO:0007669"/>
    <property type="project" value="InterPro"/>
</dbReference>
<sequence length="170" mass="18912">MNTSTMRSTQNEQQMNDLISADVVSMDAYTASKSEDTMGNAKGFLDKTFPLATGSHNDVSSYVVYYQNLLMFFKDGTHSGLRDPRQFVALNGHKSEPSAILLKDKGTHVALTFDRCGTEGAQDLADIDDIQIEGHKYWISLLNIDEQNMISTSVQDQVFTAKDGNDYLLK</sequence>
<dbReference type="InterPro" id="IPR006253">
    <property type="entry name" value="Malate_synthG"/>
</dbReference>
<dbReference type="GO" id="GO:0005829">
    <property type="term" value="C:cytosol"/>
    <property type="evidence" value="ECO:0007669"/>
    <property type="project" value="TreeGrafter"/>
</dbReference>
<dbReference type="NCBIfam" id="NF006511">
    <property type="entry name" value="PRK08951.1"/>
    <property type="match status" value="1"/>
</dbReference>
<keyword evidence="3" id="KW-1185">Reference proteome</keyword>
<dbReference type="AlphaFoldDB" id="A0A553JJ19"/>
<dbReference type="GO" id="GO:0009436">
    <property type="term" value="P:glyoxylate catabolic process"/>
    <property type="evidence" value="ECO:0007669"/>
    <property type="project" value="TreeGrafter"/>
</dbReference>
<organism evidence="2 3">
    <name type="scientific">Shewanella hanedai</name>
    <name type="common">Alteromonas hanedai</name>
    <dbReference type="NCBI Taxonomy" id="25"/>
    <lineage>
        <taxon>Bacteria</taxon>
        <taxon>Pseudomonadati</taxon>
        <taxon>Pseudomonadota</taxon>
        <taxon>Gammaproteobacteria</taxon>
        <taxon>Alteromonadales</taxon>
        <taxon>Shewanellaceae</taxon>
        <taxon>Shewanella</taxon>
    </lineage>
</organism>
<dbReference type="EMBL" id="VKGK01000033">
    <property type="protein sequence ID" value="TRY12453.1"/>
    <property type="molecule type" value="Genomic_DNA"/>
</dbReference>
<dbReference type="SUPFAM" id="SSF51645">
    <property type="entry name" value="Malate synthase G"/>
    <property type="match status" value="1"/>
</dbReference>
<dbReference type="Gene3D" id="2.170.170.11">
    <property type="entry name" value="Malate synthase G - maily-beta sub-domain"/>
    <property type="match status" value="1"/>
</dbReference>
<feature type="domain" description="Malate synthase G alpha-beta insertion" evidence="1">
    <location>
        <begin position="39"/>
        <end position="103"/>
    </location>
</feature>
<dbReference type="Pfam" id="PF20658">
    <property type="entry name" value="MSG_insertion"/>
    <property type="match status" value="1"/>
</dbReference>
<dbReference type="RefSeq" id="WP_144042069.1">
    <property type="nucleotide sequence ID" value="NZ_BMPL01000033.1"/>
</dbReference>
<gene>
    <name evidence="2" type="ORF">FN961_20680</name>
</gene>